<keyword evidence="3" id="KW-1185">Reference proteome</keyword>
<evidence type="ECO:0000313" key="3">
    <source>
        <dbReference type="Proteomes" id="UP000032142"/>
    </source>
</evidence>
<dbReference type="AlphaFoldDB" id="A0A0B0MCU2"/>
<dbReference type="EMBL" id="JRRC01031215">
    <property type="protein sequence ID" value="KHF98186.1"/>
    <property type="molecule type" value="Genomic_DNA"/>
</dbReference>
<reference evidence="3" key="1">
    <citation type="submission" date="2014-09" db="EMBL/GenBank/DDBJ databases">
        <authorList>
            <person name="Mudge J."/>
            <person name="Ramaraj T."/>
            <person name="Lindquist I.E."/>
            <person name="Bharti A.K."/>
            <person name="Sundararajan A."/>
            <person name="Cameron C.T."/>
            <person name="Woodward J.E."/>
            <person name="May G.D."/>
            <person name="Brubaker C."/>
            <person name="Broadhvest J."/>
            <person name="Wilkins T.A."/>
        </authorList>
    </citation>
    <scope>NUCLEOTIDE SEQUENCE</scope>
    <source>
        <strain evidence="3">cv. AKA8401</strain>
    </source>
</reference>
<name>A0A0B0MCU2_GOSAR</name>
<evidence type="ECO:0000313" key="2">
    <source>
        <dbReference type="EMBL" id="KHF98186.1"/>
    </source>
</evidence>
<gene>
    <name evidence="2" type="ORF">F383_37463</name>
</gene>
<feature type="region of interest" description="Disordered" evidence="1">
    <location>
        <begin position="1"/>
        <end position="32"/>
    </location>
</feature>
<proteinExistence type="predicted"/>
<organism evidence="2 3">
    <name type="scientific">Gossypium arboreum</name>
    <name type="common">Tree cotton</name>
    <name type="synonym">Gossypium nanking</name>
    <dbReference type="NCBI Taxonomy" id="29729"/>
    <lineage>
        <taxon>Eukaryota</taxon>
        <taxon>Viridiplantae</taxon>
        <taxon>Streptophyta</taxon>
        <taxon>Embryophyta</taxon>
        <taxon>Tracheophyta</taxon>
        <taxon>Spermatophyta</taxon>
        <taxon>Magnoliopsida</taxon>
        <taxon>eudicotyledons</taxon>
        <taxon>Gunneridae</taxon>
        <taxon>Pentapetalae</taxon>
        <taxon>rosids</taxon>
        <taxon>malvids</taxon>
        <taxon>Malvales</taxon>
        <taxon>Malvaceae</taxon>
        <taxon>Malvoideae</taxon>
        <taxon>Gossypium</taxon>
    </lineage>
</organism>
<sequence>MGQSTKSTQPKPPHTSRPHGRVNLAESKHDSHRYSTRLWHFNRLEHGRVTWMCNMGVSLSSPS</sequence>
<evidence type="ECO:0000256" key="1">
    <source>
        <dbReference type="SAM" id="MobiDB-lite"/>
    </source>
</evidence>
<comment type="caution">
    <text evidence="2">The sequence shown here is derived from an EMBL/GenBank/DDBJ whole genome shotgun (WGS) entry which is preliminary data.</text>
</comment>
<protein>
    <submittedName>
        <fullName evidence="2">Uncharacterized protein</fullName>
    </submittedName>
</protein>
<dbReference type="Proteomes" id="UP000032142">
    <property type="component" value="Unassembled WGS sequence"/>
</dbReference>
<accession>A0A0B0MCU2</accession>